<organism evidence="1 2">
    <name type="scientific">Theobroma cacao</name>
    <name type="common">Cacao</name>
    <name type="synonym">Cocoa</name>
    <dbReference type="NCBI Taxonomy" id="3641"/>
    <lineage>
        <taxon>Eukaryota</taxon>
        <taxon>Viridiplantae</taxon>
        <taxon>Streptophyta</taxon>
        <taxon>Embryophyta</taxon>
        <taxon>Tracheophyta</taxon>
        <taxon>Spermatophyta</taxon>
        <taxon>Magnoliopsida</taxon>
        <taxon>eudicotyledons</taxon>
        <taxon>Gunneridae</taxon>
        <taxon>Pentapetalae</taxon>
        <taxon>rosids</taxon>
        <taxon>malvids</taxon>
        <taxon>Malvales</taxon>
        <taxon>Malvaceae</taxon>
        <taxon>Byttnerioideae</taxon>
        <taxon>Theobroma</taxon>
    </lineage>
</organism>
<dbReference type="Proteomes" id="UP000026915">
    <property type="component" value="Chromosome 4"/>
</dbReference>
<keyword evidence="2" id="KW-1185">Reference proteome</keyword>
<name>A0A061EDK1_THECC</name>
<reference evidence="1 2" key="1">
    <citation type="journal article" date="2013" name="Genome Biol.">
        <title>The genome sequence of the most widely cultivated cacao type and its use to identify candidate genes regulating pod color.</title>
        <authorList>
            <person name="Motamayor J.C."/>
            <person name="Mockaitis K."/>
            <person name="Schmutz J."/>
            <person name="Haiminen N."/>
            <person name="Iii D.L."/>
            <person name="Cornejo O."/>
            <person name="Findley S.D."/>
            <person name="Zheng P."/>
            <person name="Utro F."/>
            <person name="Royaert S."/>
            <person name="Saski C."/>
            <person name="Jenkins J."/>
            <person name="Podicheti R."/>
            <person name="Zhao M."/>
            <person name="Scheffler B.E."/>
            <person name="Stack J.C."/>
            <person name="Feltus F.A."/>
            <person name="Mustiga G.M."/>
            <person name="Amores F."/>
            <person name="Phillips W."/>
            <person name="Marelli J.P."/>
            <person name="May G.D."/>
            <person name="Shapiro H."/>
            <person name="Ma J."/>
            <person name="Bustamante C.D."/>
            <person name="Schnell R.J."/>
            <person name="Main D."/>
            <person name="Gilbert D."/>
            <person name="Parida L."/>
            <person name="Kuhn D.N."/>
        </authorList>
    </citation>
    <scope>NUCLEOTIDE SEQUENCE [LARGE SCALE GENOMIC DNA]</scope>
    <source>
        <strain evidence="2">cv. Matina 1-6</strain>
    </source>
</reference>
<dbReference type="HOGENOM" id="CLU_2363864_0_0_1"/>
<dbReference type="Gramene" id="EOY03011">
    <property type="protein sequence ID" value="EOY03011"/>
    <property type="gene ID" value="TCM_017423"/>
</dbReference>
<dbReference type="AlphaFoldDB" id="A0A061EDK1"/>
<evidence type="ECO:0000313" key="1">
    <source>
        <dbReference type="EMBL" id="EOY03011.1"/>
    </source>
</evidence>
<dbReference type="EMBL" id="CM001882">
    <property type="protein sequence ID" value="EOY03011.1"/>
    <property type="molecule type" value="Genomic_DNA"/>
</dbReference>
<accession>A0A061EDK1</accession>
<evidence type="ECO:0000313" key="2">
    <source>
        <dbReference type="Proteomes" id="UP000026915"/>
    </source>
</evidence>
<proteinExistence type="predicted"/>
<dbReference type="InParanoid" id="A0A061EDK1"/>
<protein>
    <submittedName>
        <fullName evidence="1">Uncharacterized protein</fullName>
    </submittedName>
</protein>
<sequence>MTHFDNKQIDLVVGLTDSAPLLHQTTGYHLYNCLADKKKSNIDKENSSMGKGKKRNTILFFFWGKVLARLDSPTPSFKSNRKVAVTRLCMRAACFC</sequence>
<gene>
    <name evidence="1" type="ORF">TCM_017423</name>
</gene>